<evidence type="ECO:0000259" key="3">
    <source>
        <dbReference type="PROSITE" id="PS50075"/>
    </source>
</evidence>
<dbReference type="InterPro" id="IPR000873">
    <property type="entry name" value="AMP-dep_synth/lig_dom"/>
</dbReference>
<feature type="domain" description="Carrier" evidence="3">
    <location>
        <begin position="534"/>
        <end position="618"/>
    </location>
</feature>
<dbReference type="InterPro" id="IPR013120">
    <property type="entry name" value="FAR_NAD-bd"/>
</dbReference>
<evidence type="ECO:0000256" key="1">
    <source>
        <dbReference type="ARBA" id="ARBA00022450"/>
    </source>
</evidence>
<accession>A0ABR1P7E2</accession>
<evidence type="ECO:0000256" key="2">
    <source>
        <dbReference type="ARBA" id="ARBA00022553"/>
    </source>
</evidence>
<dbReference type="InterPro" id="IPR042099">
    <property type="entry name" value="ANL_N_sf"/>
</dbReference>
<dbReference type="SUPFAM" id="SSF56801">
    <property type="entry name" value="Acetyl-CoA synthetase-like"/>
    <property type="match status" value="1"/>
</dbReference>
<dbReference type="InterPro" id="IPR036291">
    <property type="entry name" value="NAD(P)-bd_dom_sf"/>
</dbReference>
<dbReference type="EMBL" id="JAKNSF020000034">
    <property type="protein sequence ID" value="KAK7728310.1"/>
    <property type="molecule type" value="Genomic_DNA"/>
</dbReference>
<dbReference type="Gene3D" id="3.40.50.12780">
    <property type="entry name" value="N-terminal domain of ligase-like"/>
    <property type="match status" value="2"/>
</dbReference>
<protein>
    <submittedName>
        <fullName evidence="4">Secondary metabolism biosynthetic enzyme</fullName>
    </submittedName>
</protein>
<dbReference type="Proteomes" id="UP001430848">
    <property type="component" value="Unassembled WGS sequence"/>
</dbReference>
<dbReference type="PROSITE" id="PS50075">
    <property type="entry name" value="CARRIER"/>
    <property type="match status" value="1"/>
</dbReference>
<dbReference type="PANTHER" id="PTHR43439:SF2">
    <property type="entry name" value="ENZYME, PUTATIVE (JCVI)-RELATED"/>
    <property type="match status" value="1"/>
</dbReference>
<keyword evidence="2" id="KW-0597">Phosphoprotein</keyword>
<dbReference type="Pfam" id="PF00501">
    <property type="entry name" value="AMP-binding"/>
    <property type="match status" value="1"/>
</dbReference>
<organism evidence="4 5">
    <name type="scientific">Diaporthe eres</name>
    <name type="common">Phomopsis oblonga</name>
    <dbReference type="NCBI Taxonomy" id="83184"/>
    <lineage>
        <taxon>Eukaryota</taxon>
        <taxon>Fungi</taxon>
        <taxon>Dikarya</taxon>
        <taxon>Ascomycota</taxon>
        <taxon>Pezizomycotina</taxon>
        <taxon>Sordariomycetes</taxon>
        <taxon>Sordariomycetidae</taxon>
        <taxon>Diaporthales</taxon>
        <taxon>Diaporthaceae</taxon>
        <taxon>Diaporthe</taxon>
        <taxon>Diaporthe eres species complex</taxon>
    </lineage>
</organism>
<dbReference type="InterPro" id="IPR036736">
    <property type="entry name" value="ACP-like_sf"/>
</dbReference>
<dbReference type="Pfam" id="PF00550">
    <property type="entry name" value="PP-binding"/>
    <property type="match status" value="1"/>
</dbReference>
<proteinExistence type="predicted"/>
<keyword evidence="5" id="KW-1185">Reference proteome</keyword>
<dbReference type="Gene3D" id="1.10.1200.10">
    <property type="entry name" value="ACP-like"/>
    <property type="match status" value="1"/>
</dbReference>
<sequence>MPSDGSPSQVKRAFKPATLDLKQHSAASSVRTIPELIEYNAKVNPDALFCVQALKPRDGETRRASQVTMRQLRNAVWQCSGDLRGWLVGIDDSSSSSYGGQTHVKPDPVALLLDSDIGLVIHLFSLLSLGVPAILLSPRLNPASIQHLLTTLKAQAVITSPRHVGTVKAAFETTSNDYGRGGTKIQVARPFEDYLCEVWQGKAIPADATICAPRHFLSESDHNGFGLVVVCLALGTGKPILLPPPHEVPTARSSVNLIHSFKAKSFTTVPYILEEISKLPDDEGIAHLTTLQYVACGGGPLNVAVGDQLADKGIRLLNHFGSTETGPLSPFMVPTKGYDWHYWPLRSDLDVSVEPHGTDEVSGQQLYQLSVTPFGWSEPFVLQDRFEKDPESETPAFRAVGRQDDLLVLVNGLKVQPKILESTVSNSNSVKAALAFGDGQFEIGLIIEPAEPLKDVEKFKRAIWPLVQEACRKMDSHAQVSSMASLVVLGPGETLPRSDKGSMLRKEAYRQCEKEIRRVYNKSVEERPATVSNSNTERLKDTLTALVREELQVPQPLGPEDDFFECGVNSLQVVRIQRGIIAIVKESQGLLPKAKITADFVYRHTTINKLCAALKKDTSPTTDDDLVNEYVSHFSLPGKEKKNTVLLTGSSGSLGSYLLSHLVSLPQVSEVVCFIRISGCCDASDLVEQQIEAAEKKGATIPSSLRTKVSVVKGDPSATRFGLPLAAYEGLCSKVTHILHAAWPVDFQRPLESFKGQFSFLQNLLQLARDAHINQPLVKPRLLFVSSIAVVGEYPTVHGSHVVPEEAITDPRCTSSLGYGKAKLVCERILAKAAEDWSSEMEVTFVRTGQLSGSEGSGYWNAREHFPALVKMSHEAGVFPRLHGTLSWLPINVAAAAMSELLLSPAPVNLVYHVENPVRQDWTAVMTTIANELGHPSSCFVGFEEWARLVGEETSVNHDSGTGVLMDFLLKEFQPMSAGGVVLDNARAREVSTTLGNADGVSVETIAKYVTAWKRSGLLL</sequence>
<name>A0ABR1P7E2_DIAER</name>
<dbReference type="Pfam" id="PF23562">
    <property type="entry name" value="AMP-binding_C_3"/>
    <property type="match status" value="1"/>
</dbReference>
<evidence type="ECO:0000313" key="4">
    <source>
        <dbReference type="EMBL" id="KAK7728310.1"/>
    </source>
</evidence>
<dbReference type="PANTHER" id="PTHR43439">
    <property type="entry name" value="PHENYLACETATE-COENZYME A LIGASE"/>
    <property type="match status" value="1"/>
</dbReference>
<evidence type="ECO:0000313" key="5">
    <source>
        <dbReference type="Proteomes" id="UP001430848"/>
    </source>
</evidence>
<dbReference type="Gene3D" id="3.40.50.720">
    <property type="entry name" value="NAD(P)-binding Rossmann-like Domain"/>
    <property type="match status" value="1"/>
</dbReference>
<dbReference type="SUPFAM" id="SSF51735">
    <property type="entry name" value="NAD(P)-binding Rossmann-fold domains"/>
    <property type="match status" value="1"/>
</dbReference>
<keyword evidence="1" id="KW-0596">Phosphopantetheine</keyword>
<dbReference type="InterPro" id="IPR051414">
    <property type="entry name" value="Adenylate-forming_Reductase"/>
</dbReference>
<dbReference type="InterPro" id="IPR009081">
    <property type="entry name" value="PP-bd_ACP"/>
</dbReference>
<comment type="caution">
    <text evidence="4">The sequence shown here is derived from an EMBL/GenBank/DDBJ whole genome shotgun (WGS) entry which is preliminary data.</text>
</comment>
<reference evidence="4 5" key="1">
    <citation type="submission" date="2024-02" db="EMBL/GenBank/DDBJ databases">
        <title>De novo assembly and annotation of 12 fungi associated with fruit tree decline syndrome in Ontario, Canada.</title>
        <authorList>
            <person name="Sulman M."/>
            <person name="Ellouze W."/>
            <person name="Ilyukhin E."/>
        </authorList>
    </citation>
    <scope>NUCLEOTIDE SEQUENCE [LARGE SCALE GENOMIC DNA]</scope>
    <source>
        <strain evidence="4 5">M169</strain>
    </source>
</reference>
<dbReference type="Pfam" id="PF07993">
    <property type="entry name" value="NAD_binding_4"/>
    <property type="match status" value="1"/>
</dbReference>
<gene>
    <name evidence="4" type="ORF">SLS63_006758</name>
</gene>
<dbReference type="SUPFAM" id="SSF47336">
    <property type="entry name" value="ACP-like"/>
    <property type="match status" value="1"/>
</dbReference>